<dbReference type="PROSITE" id="PS50994">
    <property type="entry name" value="INTEGRASE"/>
    <property type="match status" value="1"/>
</dbReference>
<dbReference type="PANTHER" id="PTHR37984:SF5">
    <property type="entry name" value="PROTEIN NYNRIN-LIKE"/>
    <property type="match status" value="1"/>
</dbReference>
<dbReference type="SUPFAM" id="SSF53098">
    <property type="entry name" value="Ribonuclease H-like"/>
    <property type="match status" value="1"/>
</dbReference>
<evidence type="ECO:0000313" key="2">
    <source>
        <dbReference type="EMBL" id="RMX69538.1"/>
    </source>
</evidence>
<proteinExistence type="predicted"/>
<comment type="caution">
    <text evidence="2">The sequence shown here is derived from an EMBL/GenBank/DDBJ whole genome shotgun (WGS) entry which is preliminary data.</text>
</comment>
<dbReference type="VEuPathDB" id="FungiDB:DD237_005642"/>
<dbReference type="Proteomes" id="UP000282087">
    <property type="component" value="Unassembled WGS sequence"/>
</dbReference>
<dbReference type="GO" id="GO:0003676">
    <property type="term" value="F:nucleic acid binding"/>
    <property type="evidence" value="ECO:0007669"/>
    <property type="project" value="InterPro"/>
</dbReference>
<dbReference type="AlphaFoldDB" id="A0A3M6VRP3"/>
<dbReference type="PANTHER" id="PTHR37984">
    <property type="entry name" value="PROTEIN CBG26694"/>
    <property type="match status" value="1"/>
</dbReference>
<dbReference type="InterPro" id="IPR012337">
    <property type="entry name" value="RNaseH-like_sf"/>
</dbReference>
<dbReference type="EMBL" id="QLLG01000021">
    <property type="protein sequence ID" value="RMX69538.1"/>
    <property type="molecule type" value="Genomic_DNA"/>
</dbReference>
<organism evidence="2 3">
    <name type="scientific">Peronospora effusa</name>
    <dbReference type="NCBI Taxonomy" id="542832"/>
    <lineage>
        <taxon>Eukaryota</taxon>
        <taxon>Sar</taxon>
        <taxon>Stramenopiles</taxon>
        <taxon>Oomycota</taxon>
        <taxon>Peronosporomycetes</taxon>
        <taxon>Peronosporales</taxon>
        <taxon>Peronosporaceae</taxon>
        <taxon>Peronospora</taxon>
    </lineage>
</organism>
<reference evidence="2 3" key="1">
    <citation type="submission" date="2018-06" db="EMBL/GenBank/DDBJ databases">
        <title>Comparative genomics of downy mildews reveals potential adaptations to biotrophy.</title>
        <authorList>
            <person name="Fletcher K."/>
            <person name="Klosterman S.J."/>
            <person name="Derevnina L."/>
            <person name="Martin F."/>
            <person name="Koike S."/>
            <person name="Reyes Chin-Wo S."/>
            <person name="Mou B."/>
            <person name="Michelmore R."/>
        </authorList>
    </citation>
    <scope>NUCLEOTIDE SEQUENCE [LARGE SCALE GENOMIC DNA]</scope>
    <source>
        <strain evidence="2 3">R14</strain>
    </source>
</reference>
<evidence type="ECO:0000313" key="3">
    <source>
        <dbReference type="Proteomes" id="UP000282087"/>
    </source>
</evidence>
<dbReference type="STRING" id="542832.A0A3M6VRP3"/>
<dbReference type="InterPro" id="IPR050951">
    <property type="entry name" value="Retrovirus_Pol_polyprotein"/>
</dbReference>
<sequence>MRSMEVKQPAKERINDSIPIQEEYWEVVSVDFIIGLLVSEGYDAIFVVVDKLSKIPIYAPTYTTADSKDTAKLFFDAVVRHHGLPNVIISDRDPKFTANFRKSLMNIMGVKLSMTTAHRAQADGQTERQNLVLEDALRCLVAYSGENWVKLRGTVEYAHATSVNASSKLTPSEIDTGRKVSNLISHEYKEYDGLGPQPISEFASKFAKDRQDVVRKARKKQGNSPRKTEKVLRI</sequence>
<name>A0A3M6VRP3_9STRA</name>
<dbReference type="Gene3D" id="3.30.420.10">
    <property type="entry name" value="Ribonuclease H-like superfamily/Ribonuclease H"/>
    <property type="match status" value="1"/>
</dbReference>
<gene>
    <name evidence="2" type="ORF">DD238_006169</name>
</gene>
<feature type="domain" description="Integrase catalytic" evidence="1">
    <location>
        <begin position="15"/>
        <end position="179"/>
    </location>
</feature>
<dbReference type="GO" id="GO:0015074">
    <property type="term" value="P:DNA integration"/>
    <property type="evidence" value="ECO:0007669"/>
    <property type="project" value="InterPro"/>
</dbReference>
<protein>
    <recommendedName>
        <fullName evidence="1">Integrase catalytic domain-containing protein</fullName>
    </recommendedName>
</protein>
<dbReference type="InterPro" id="IPR001584">
    <property type="entry name" value="Integrase_cat-core"/>
</dbReference>
<evidence type="ECO:0000259" key="1">
    <source>
        <dbReference type="PROSITE" id="PS50994"/>
    </source>
</evidence>
<dbReference type="InterPro" id="IPR036397">
    <property type="entry name" value="RNaseH_sf"/>
</dbReference>
<accession>A0A3M6VRP3</accession>
<keyword evidence="3" id="KW-1185">Reference proteome</keyword>